<evidence type="ECO:0000313" key="11">
    <source>
        <dbReference type="Proteomes" id="UP001602245"/>
    </source>
</evidence>
<proteinExistence type="predicted"/>
<dbReference type="GO" id="GO:0016757">
    <property type="term" value="F:glycosyltransferase activity"/>
    <property type="evidence" value="ECO:0007669"/>
    <property type="project" value="UniProtKB-KW"/>
</dbReference>
<dbReference type="EC" id="2.4.-.-" evidence="10"/>
<comment type="subcellular location">
    <subcellularLocation>
        <location evidence="1">Cell membrane</location>
        <topology evidence="1">Multi-pass membrane protein</topology>
    </subcellularLocation>
</comment>
<keyword evidence="11" id="KW-1185">Reference proteome</keyword>
<comment type="caution">
    <text evidence="10">The sequence shown here is derived from an EMBL/GenBank/DDBJ whole genome shotgun (WGS) entry which is preliminary data.</text>
</comment>
<evidence type="ECO:0000259" key="9">
    <source>
        <dbReference type="Pfam" id="PF13231"/>
    </source>
</evidence>
<gene>
    <name evidence="10" type="ORF">ACFY35_30365</name>
</gene>
<dbReference type="EMBL" id="JBIAZU010000005">
    <property type="protein sequence ID" value="MFF5293759.1"/>
    <property type="molecule type" value="Genomic_DNA"/>
</dbReference>
<feature type="transmembrane region" description="Helical" evidence="8">
    <location>
        <begin position="92"/>
        <end position="110"/>
    </location>
</feature>
<feature type="transmembrane region" description="Helical" evidence="8">
    <location>
        <begin position="168"/>
        <end position="201"/>
    </location>
</feature>
<name>A0ABW6WM97_9ACTN</name>
<evidence type="ECO:0000256" key="7">
    <source>
        <dbReference type="ARBA" id="ARBA00023136"/>
    </source>
</evidence>
<dbReference type="PANTHER" id="PTHR33908">
    <property type="entry name" value="MANNOSYLTRANSFERASE YKCB-RELATED"/>
    <property type="match status" value="1"/>
</dbReference>
<dbReference type="PANTHER" id="PTHR33908:SF3">
    <property type="entry name" value="UNDECAPRENYL PHOSPHATE-ALPHA-4-AMINO-4-DEOXY-L-ARABINOSE ARABINOSYL TRANSFERASE"/>
    <property type="match status" value="1"/>
</dbReference>
<keyword evidence="6 8" id="KW-1133">Transmembrane helix</keyword>
<evidence type="ECO:0000256" key="2">
    <source>
        <dbReference type="ARBA" id="ARBA00022475"/>
    </source>
</evidence>
<accession>A0ABW6WM97</accession>
<keyword evidence="5 8" id="KW-0812">Transmembrane</keyword>
<evidence type="ECO:0000256" key="8">
    <source>
        <dbReference type="SAM" id="Phobius"/>
    </source>
</evidence>
<organism evidence="10 11">
    <name type="scientific">Paractinoplanes globisporus</name>
    <dbReference type="NCBI Taxonomy" id="113565"/>
    <lineage>
        <taxon>Bacteria</taxon>
        <taxon>Bacillati</taxon>
        <taxon>Actinomycetota</taxon>
        <taxon>Actinomycetes</taxon>
        <taxon>Micromonosporales</taxon>
        <taxon>Micromonosporaceae</taxon>
        <taxon>Paractinoplanes</taxon>
    </lineage>
</organism>
<evidence type="ECO:0000256" key="3">
    <source>
        <dbReference type="ARBA" id="ARBA00022676"/>
    </source>
</evidence>
<feature type="transmembrane region" description="Helical" evidence="8">
    <location>
        <begin position="277"/>
        <end position="297"/>
    </location>
</feature>
<feature type="transmembrane region" description="Helical" evidence="8">
    <location>
        <begin position="141"/>
        <end position="159"/>
    </location>
</feature>
<dbReference type="InterPro" id="IPR038731">
    <property type="entry name" value="RgtA/B/C-like"/>
</dbReference>
<feature type="transmembrane region" description="Helical" evidence="8">
    <location>
        <begin position="12"/>
        <end position="31"/>
    </location>
</feature>
<feature type="transmembrane region" description="Helical" evidence="8">
    <location>
        <begin position="207"/>
        <end position="225"/>
    </location>
</feature>
<feature type="domain" description="Glycosyltransferase RgtA/B/C/D-like" evidence="9">
    <location>
        <begin position="83"/>
        <end position="223"/>
    </location>
</feature>
<dbReference type="Proteomes" id="UP001602245">
    <property type="component" value="Unassembled WGS sequence"/>
</dbReference>
<evidence type="ECO:0000256" key="1">
    <source>
        <dbReference type="ARBA" id="ARBA00004651"/>
    </source>
</evidence>
<feature type="transmembrane region" description="Helical" evidence="8">
    <location>
        <begin position="309"/>
        <end position="342"/>
    </location>
</feature>
<evidence type="ECO:0000256" key="4">
    <source>
        <dbReference type="ARBA" id="ARBA00022679"/>
    </source>
</evidence>
<keyword evidence="3 10" id="KW-0328">Glycosyltransferase</keyword>
<evidence type="ECO:0000313" key="10">
    <source>
        <dbReference type="EMBL" id="MFF5293759.1"/>
    </source>
</evidence>
<protein>
    <submittedName>
        <fullName evidence="10">Glycosyltransferase family 39 protein</fullName>
        <ecNumber evidence="10">2.4.-.-</ecNumber>
    </submittedName>
</protein>
<feature type="transmembrane region" description="Helical" evidence="8">
    <location>
        <begin position="246"/>
        <end position="271"/>
    </location>
</feature>
<reference evidence="10 11" key="1">
    <citation type="submission" date="2024-10" db="EMBL/GenBank/DDBJ databases">
        <title>The Natural Products Discovery Center: Release of the First 8490 Sequenced Strains for Exploring Actinobacteria Biosynthetic Diversity.</title>
        <authorList>
            <person name="Kalkreuter E."/>
            <person name="Kautsar S.A."/>
            <person name="Yang D."/>
            <person name="Bader C.D."/>
            <person name="Teijaro C.N."/>
            <person name="Fluegel L."/>
            <person name="Davis C.M."/>
            <person name="Simpson J.R."/>
            <person name="Lauterbach L."/>
            <person name="Steele A.D."/>
            <person name="Gui C."/>
            <person name="Meng S."/>
            <person name="Li G."/>
            <person name="Viehrig K."/>
            <person name="Ye F."/>
            <person name="Su P."/>
            <person name="Kiefer A.F."/>
            <person name="Nichols A."/>
            <person name="Cepeda A.J."/>
            <person name="Yan W."/>
            <person name="Fan B."/>
            <person name="Jiang Y."/>
            <person name="Adhikari A."/>
            <person name="Zheng C.-J."/>
            <person name="Schuster L."/>
            <person name="Cowan T.M."/>
            <person name="Smanski M.J."/>
            <person name="Chevrette M.G."/>
            <person name="De Carvalho L.P.S."/>
            <person name="Shen B."/>
        </authorList>
    </citation>
    <scope>NUCLEOTIDE SEQUENCE [LARGE SCALE GENOMIC DNA]</scope>
    <source>
        <strain evidence="10 11">NPDC000087</strain>
    </source>
</reference>
<evidence type="ECO:0000256" key="5">
    <source>
        <dbReference type="ARBA" id="ARBA00022692"/>
    </source>
</evidence>
<keyword evidence="7 8" id="KW-0472">Membrane</keyword>
<dbReference type="RefSeq" id="WP_020513712.1">
    <property type="nucleotide sequence ID" value="NZ_JBIAZU010000005.1"/>
</dbReference>
<keyword evidence="4 10" id="KW-0808">Transferase</keyword>
<dbReference type="InterPro" id="IPR050297">
    <property type="entry name" value="LipidA_mod_glycosyltrf_83"/>
</dbReference>
<evidence type="ECO:0000256" key="6">
    <source>
        <dbReference type="ARBA" id="ARBA00022989"/>
    </source>
</evidence>
<sequence>MTVKLSRRLAPGWVRIQICWIVPAVVTWLTVSYQAAQAPPWRDEFASWSAATRTVPEIFALGRHIDGVTVPYYLFLHYWIDWRGDSVEAMRIPSMAAVTATAAVVALLARRFWGNKAGLLAGLVFAVLPVVSRYGQEIRGYAFATLFATLATLALASALEKSQWWRWVLYSVCVALMGLSHLLSLLILGGHLVMVIVLGWWFGRWRMLWWVLAASAGVVAVVPLTHSGFGQQGEQLQWLDPAKPQALAEIFGVIFATPLIGGIVVGLAVAALWRERAAAAVLLWVSVLVPVGLLYAYDQLVAPIFLGRYLLFCIPLLCALAGATLTVLRLPVALVAVVALGAIGLPTQDDIRVQHSPVNYRTAAAVISTNQRPGDGIIYEPREEGWQFVDIGLKFYLRDHAPRDLLLQSDEVQNASLWATECDDQVKCIGDTRRIWVVAGDNSNPPYRASATNQLGYGANAVLTRYYVPLVTWRVGGITIALFVRPPTV</sequence>
<dbReference type="Pfam" id="PF13231">
    <property type="entry name" value="PMT_2"/>
    <property type="match status" value="1"/>
</dbReference>
<keyword evidence="2" id="KW-1003">Cell membrane</keyword>